<dbReference type="Pfam" id="PF19568">
    <property type="entry name" value="Spore_III_AA"/>
    <property type="match status" value="1"/>
</dbReference>
<gene>
    <name evidence="4" type="primary">spoIIIAA</name>
    <name evidence="4" type="ORF">IAC74_06500</name>
</gene>
<dbReference type="NCBIfam" id="TIGR02858">
    <property type="entry name" value="spore_III_AA"/>
    <property type="match status" value="1"/>
</dbReference>
<organism evidence="4 5">
    <name type="scientific">Candidatus Aphodoplasma excrementigallinarum</name>
    <dbReference type="NCBI Taxonomy" id="2840673"/>
    <lineage>
        <taxon>Bacteria</taxon>
        <taxon>Bacillati</taxon>
        <taxon>Bacillota</taxon>
        <taxon>Clostridia</taxon>
        <taxon>Eubacteriales</taxon>
        <taxon>Candidatus Aphodoplasma</taxon>
    </lineage>
</organism>
<dbReference type="GO" id="GO:0005524">
    <property type="term" value="F:ATP binding"/>
    <property type="evidence" value="ECO:0007669"/>
    <property type="project" value="UniProtKB-KW"/>
</dbReference>
<evidence type="ECO:0000259" key="3">
    <source>
        <dbReference type="SMART" id="SM00382"/>
    </source>
</evidence>
<dbReference type="SUPFAM" id="SSF52540">
    <property type="entry name" value="P-loop containing nucleoside triphosphate hydrolases"/>
    <property type="match status" value="1"/>
</dbReference>
<evidence type="ECO:0000313" key="4">
    <source>
        <dbReference type="EMBL" id="HIV03209.1"/>
    </source>
</evidence>
<dbReference type="InterPro" id="IPR003593">
    <property type="entry name" value="AAA+_ATPase"/>
</dbReference>
<dbReference type="Gene3D" id="3.40.50.300">
    <property type="entry name" value="P-loop containing nucleotide triphosphate hydrolases"/>
    <property type="match status" value="1"/>
</dbReference>
<evidence type="ECO:0000313" key="5">
    <source>
        <dbReference type="Proteomes" id="UP000886743"/>
    </source>
</evidence>
<keyword evidence="2" id="KW-0067">ATP-binding</keyword>
<feature type="domain" description="AAA+ ATPase" evidence="3">
    <location>
        <begin position="138"/>
        <end position="268"/>
    </location>
</feature>
<accession>A0A9D1NHF8</accession>
<dbReference type="AlphaFoldDB" id="A0A9D1NHF8"/>
<dbReference type="EMBL" id="DVOF01000192">
    <property type="protein sequence ID" value="HIV03209.1"/>
    <property type="molecule type" value="Genomic_DNA"/>
</dbReference>
<evidence type="ECO:0000256" key="1">
    <source>
        <dbReference type="ARBA" id="ARBA00022741"/>
    </source>
</evidence>
<sequence>MSERIQQLLKHIDFTALEEVRLRRGRPLLLDFGTQQQFITPAGRLCQQEGAGYVVTEADIERSLVLACGGSVYACQEQLRHGYVTVNGGNRIGITGSAVLENGEIRSLKEISGMSYRFARQVRGAADQIIDSVLRGGELHSTLIVSPPGCGKTTLLRDLARQISTRGYKSVIIDERSELAAMAGGVCGYDVGVRTDVLDACPKAAGMMMAVRSMSPQAVVTDEIGSEEDVEAIRSALRCGVCVIASAHAKSAAALYRTGGRELCALFDVFITLSKRRGSGTVEEVCSLDSLCACDGGEKKIC</sequence>
<dbReference type="PANTHER" id="PTHR20953:SF3">
    <property type="entry name" value="P-LOOP CONTAINING NUCLEOSIDE TRIPHOSPHATE HYDROLASES SUPERFAMILY PROTEIN"/>
    <property type="match status" value="1"/>
</dbReference>
<comment type="caution">
    <text evidence="4">The sequence shown here is derived from an EMBL/GenBank/DDBJ whole genome shotgun (WGS) entry which is preliminary data.</text>
</comment>
<keyword evidence="1" id="KW-0547">Nucleotide-binding</keyword>
<dbReference type="InterPro" id="IPR014217">
    <property type="entry name" value="Spore_III_AA"/>
</dbReference>
<protein>
    <submittedName>
        <fullName evidence="4">Stage III sporulation protein AA</fullName>
    </submittedName>
</protein>
<dbReference type="PANTHER" id="PTHR20953">
    <property type="entry name" value="KINASE-RELATED"/>
    <property type="match status" value="1"/>
</dbReference>
<reference evidence="4" key="2">
    <citation type="journal article" date="2021" name="PeerJ">
        <title>Extensive microbial diversity within the chicken gut microbiome revealed by metagenomics and culture.</title>
        <authorList>
            <person name="Gilroy R."/>
            <person name="Ravi A."/>
            <person name="Getino M."/>
            <person name="Pursley I."/>
            <person name="Horton D.L."/>
            <person name="Alikhan N.F."/>
            <person name="Baker D."/>
            <person name="Gharbi K."/>
            <person name="Hall N."/>
            <person name="Watson M."/>
            <person name="Adriaenssens E.M."/>
            <person name="Foster-Nyarko E."/>
            <person name="Jarju S."/>
            <person name="Secka A."/>
            <person name="Antonio M."/>
            <person name="Oren A."/>
            <person name="Chaudhuri R.R."/>
            <person name="La Ragione R."/>
            <person name="Hildebrand F."/>
            <person name="Pallen M.J."/>
        </authorList>
    </citation>
    <scope>NUCLEOTIDE SEQUENCE</scope>
    <source>
        <strain evidence="4">4920</strain>
    </source>
</reference>
<dbReference type="InterPro" id="IPR027417">
    <property type="entry name" value="P-loop_NTPase"/>
</dbReference>
<evidence type="ECO:0000256" key="2">
    <source>
        <dbReference type="ARBA" id="ARBA00022840"/>
    </source>
</evidence>
<name>A0A9D1NHF8_9FIRM</name>
<dbReference type="InterPro" id="IPR045735">
    <property type="entry name" value="Spore_III_AA_AAA+_ATPase"/>
</dbReference>
<proteinExistence type="predicted"/>
<dbReference type="Proteomes" id="UP000886743">
    <property type="component" value="Unassembled WGS sequence"/>
</dbReference>
<reference evidence="4" key="1">
    <citation type="submission" date="2020-10" db="EMBL/GenBank/DDBJ databases">
        <authorList>
            <person name="Gilroy R."/>
        </authorList>
    </citation>
    <scope>NUCLEOTIDE SEQUENCE</scope>
    <source>
        <strain evidence="4">4920</strain>
    </source>
</reference>
<dbReference type="SMART" id="SM00382">
    <property type="entry name" value="AAA"/>
    <property type="match status" value="1"/>
</dbReference>